<dbReference type="Proteomes" id="UP000638462">
    <property type="component" value="Unassembled WGS sequence"/>
</dbReference>
<proteinExistence type="predicted"/>
<dbReference type="EMBL" id="BMIT01000001">
    <property type="protein sequence ID" value="GGE83060.1"/>
    <property type="molecule type" value="Genomic_DNA"/>
</dbReference>
<dbReference type="Gene3D" id="2.10.70.100">
    <property type="match status" value="1"/>
</dbReference>
<evidence type="ECO:0000259" key="7">
    <source>
        <dbReference type="PROSITE" id="PS50113"/>
    </source>
</evidence>
<dbReference type="InterPro" id="IPR029787">
    <property type="entry name" value="Nucleotide_cyclase"/>
</dbReference>
<dbReference type="CDD" id="cd00130">
    <property type="entry name" value="PAS"/>
    <property type="match status" value="2"/>
</dbReference>
<keyword evidence="10" id="KW-1185">Reference proteome</keyword>
<dbReference type="PROSITE" id="PS50887">
    <property type="entry name" value="GGDEF"/>
    <property type="match status" value="1"/>
</dbReference>
<evidence type="ECO:0000313" key="10">
    <source>
        <dbReference type="Proteomes" id="UP000638462"/>
    </source>
</evidence>
<dbReference type="PANTHER" id="PTHR43304:SF1">
    <property type="entry name" value="PAC DOMAIN-CONTAINING PROTEIN"/>
    <property type="match status" value="1"/>
</dbReference>
<feature type="domain" description="PAS" evidence="6">
    <location>
        <begin position="294"/>
        <end position="341"/>
    </location>
</feature>
<feature type="domain" description="PAS" evidence="6">
    <location>
        <begin position="13"/>
        <end position="86"/>
    </location>
</feature>
<dbReference type="InterPro" id="IPR001610">
    <property type="entry name" value="PAC"/>
</dbReference>
<dbReference type="SMART" id="SM00267">
    <property type="entry name" value="GGDEF"/>
    <property type="match status" value="1"/>
</dbReference>
<evidence type="ECO:0000259" key="8">
    <source>
        <dbReference type="PROSITE" id="PS50887"/>
    </source>
</evidence>
<feature type="domain" description="PAC" evidence="7">
    <location>
        <begin position="90"/>
        <end position="143"/>
    </location>
</feature>
<evidence type="ECO:0000256" key="4">
    <source>
        <dbReference type="ARBA" id="ARBA00022679"/>
    </source>
</evidence>
<comment type="catalytic activity">
    <reaction evidence="1">
        <text>ATP + protein L-histidine = ADP + protein N-phospho-L-histidine.</text>
        <dbReference type="EC" id="2.7.13.3"/>
    </reaction>
</comment>
<dbReference type="PROSITE" id="PS50113">
    <property type="entry name" value="PAC"/>
    <property type="match status" value="2"/>
</dbReference>
<evidence type="ECO:0000313" key="9">
    <source>
        <dbReference type="EMBL" id="GGE83060.1"/>
    </source>
</evidence>
<organism evidence="9 10">
    <name type="scientific">Pseudoalteromonas gelatinilytica</name>
    <dbReference type="NCBI Taxonomy" id="1703256"/>
    <lineage>
        <taxon>Bacteria</taxon>
        <taxon>Pseudomonadati</taxon>
        <taxon>Pseudomonadota</taxon>
        <taxon>Gammaproteobacteria</taxon>
        <taxon>Alteromonadales</taxon>
        <taxon>Pseudoalteromonadaceae</taxon>
        <taxon>Pseudoalteromonas</taxon>
    </lineage>
</organism>
<dbReference type="CDD" id="cd01949">
    <property type="entry name" value="GGDEF"/>
    <property type="match status" value="1"/>
</dbReference>
<sequence length="574" mass="65777">MEDKGNVNELTVEIKRLRQIIEGTNIGTWEWNVQTGETRFNERWAQILGYTLDEISPINIDTWLNLAHPDDLAESERLLNEHFKGRSPFYHCEARMKHKDGRWVWVRDHGRVVTRNQDGSPEWIVGSHMDITQEKTEQIAAERLNKIASSVPGLIYEFEMDDEGKMSFPYASPGIMGIYGVTPNEAKECVDNVFSKVHRADVAFLNQTILHSAKTLEPWNAEYRVIINGHTRWVTGFARPERVKNGIRWYGLIVDSTESKKVSLQLEESQQRLEQAQTLAHLGHWEANTGTGELYWSPQIFEIFGFEPDKFAPSTKAFYDAVHPDDRGIVNASEEQAKLTGIHDVEHRIIRPDGSIRWVHEYTHVTPQGDDDTNLILIGTVQDVTEKKELELKLIEQSYTDALTQIFNRRYAMAFMQKQFSPARRRSNDNIEGTVISFDIDHFKHVNDTYGHAVGDKALMLLARNVEDILRQDDIFARMGGEEFMIILSSSKLSDGLNLAERVRKLVESIEIPTRSGFIHITVTLAVASYSKSDLSLEDFYIRLDDGLYKGKRAGRNRVVPVIDELNEFNDKSL</sequence>
<name>A0ABQ1T7J7_9GAMM</name>
<dbReference type="SUPFAM" id="SSF55785">
    <property type="entry name" value="PYP-like sensor domain (PAS domain)"/>
    <property type="match status" value="3"/>
</dbReference>
<dbReference type="SMART" id="SM00091">
    <property type="entry name" value="PAS"/>
    <property type="match status" value="2"/>
</dbReference>
<comment type="caution">
    <text evidence="9">The sequence shown here is derived from an EMBL/GenBank/DDBJ whole genome shotgun (WGS) entry which is preliminary data.</text>
</comment>
<dbReference type="InterPro" id="IPR035965">
    <property type="entry name" value="PAS-like_dom_sf"/>
</dbReference>
<dbReference type="SUPFAM" id="SSF55073">
    <property type="entry name" value="Nucleotide cyclase"/>
    <property type="match status" value="1"/>
</dbReference>
<dbReference type="EC" id="2.7.13.3" evidence="2"/>
<dbReference type="InterPro" id="IPR000700">
    <property type="entry name" value="PAS-assoc_C"/>
</dbReference>
<dbReference type="InterPro" id="IPR013655">
    <property type="entry name" value="PAS_fold_3"/>
</dbReference>
<evidence type="ECO:0000256" key="1">
    <source>
        <dbReference type="ARBA" id="ARBA00000085"/>
    </source>
</evidence>
<dbReference type="NCBIfam" id="TIGR00229">
    <property type="entry name" value="sensory_box"/>
    <property type="match status" value="2"/>
</dbReference>
<dbReference type="RefSeq" id="WP_188727017.1">
    <property type="nucleotide sequence ID" value="NZ_BMIT01000001.1"/>
</dbReference>
<keyword evidence="3" id="KW-0597">Phosphoprotein</keyword>
<dbReference type="InterPro" id="IPR043128">
    <property type="entry name" value="Rev_trsase/Diguanyl_cyclase"/>
</dbReference>
<keyword evidence="5" id="KW-0418">Kinase</keyword>
<dbReference type="Pfam" id="PF00990">
    <property type="entry name" value="GGDEF"/>
    <property type="match status" value="1"/>
</dbReference>
<feature type="domain" description="PAC" evidence="7">
    <location>
        <begin position="343"/>
        <end position="396"/>
    </location>
</feature>
<evidence type="ECO:0000256" key="2">
    <source>
        <dbReference type="ARBA" id="ARBA00012438"/>
    </source>
</evidence>
<evidence type="ECO:0000259" key="6">
    <source>
        <dbReference type="PROSITE" id="PS50112"/>
    </source>
</evidence>
<dbReference type="SMART" id="SM00086">
    <property type="entry name" value="PAC"/>
    <property type="match status" value="2"/>
</dbReference>
<dbReference type="InterPro" id="IPR000160">
    <property type="entry name" value="GGDEF_dom"/>
</dbReference>
<reference evidence="10" key="1">
    <citation type="journal article" date="2019" name="Int. J. Syst. Evol. Microbiol.">
        <title>The Global Catalogue of Microorganisms (GCM) 10K type strain sequencing project: providing services to taxonomists for standard genome sequencing and annotation.</title>
        <authorList>
            <consortium name="The Broad Institute Genomics Platform"/>
            <consortium name="The Broad Institute Genome Sequencing Center for Infectious Disease"/>
            <person name="Wu L."/>
            <person name="Ma J."/>
        </authorList>
    </citation>
    <scope>NUCLEOTIDE SEQUENCE [LARGE SCALE GENOMIC DNA]</scope>
    <source>
        <strain evidence="10">CGMCC 1.15394</strain>
    </source>
</reference>
<dbReference type="InterPro" id="IPR000014">
    <property type="entry name" value="PAS"/>
</dbReference>
<dbReference type="Gene3D" id="3.30.450.20">
    <property type="entry name" value="PAS domain"/>
    <property type="match status" value="3"/>
</dbReference>
<dbReference type="NCBIfam" id="TIGR00254">
    <property type="entry name" value="GGDEF"/>
    <property type="match status" value="1"/>
</dbReference>
<dbReference type="InterPro" id="IPR052162">
    <property type="entry name" value="Sensor_kinase/Photoreceptor"/>
</dbReference>
<dbReference type="Pfam" id="PF08447">
    <property type="entry name" value="PAS_3"/>
    <property type="match status" value="3"/>
</dbReference>
<accession>A0ABQ1T7J7</accession>
<keyword evidence="4" id="KW-0808">Transferase</keyword>
<evidence type="ECO:0000256" key="3">
    <source>
        <dbReference type="ARBA" id="ARBA00022553"/>
    </source>
</evidence>
<protein>
    <recommendedName>
        <fullName evidence="2">histidine kinase</fullName>
        <ecNumber evidence="2">2.7.13.3</ecNumber>
    </recommendedName>
</protein>
<dbReference type="PROSITE" id="PS50112">
    <property type="entry name" value="PAS"/>
    <property type="match status" value="2"/>
</dbReference>
<gene>
    <name evidence="9" type="ORF">GCM10008027_04770</name>
</gene>
<dbReference type="PANTHER" id="PTHR43304">
    <property type="entry name" value="PHYTOCHROME-LIKE PROTEIN CPH1"/>
    <property type="match status" value="1"/>
</dbReference>
<evidence type="ECO:0000256" key="5">
    <source>
        <dbReference type="ARBA" id="ARBA00022777"/>
    </source>
</evidence>
<dbReference type="Gene3D" id="3.30.70.270">
    <property type="match status" value="1"/>
</dbReference>
<feature type="domain" description="GGDEF" evidence="8">
    <location>
        <begin position="431"/>
        <end position="564"/>
    </location>
</feature>